<dbReference type="SUPFAM" id="SSF53335">
    <property type="entry name" value="S-adenosyl-L-methionine-dependent methyltransferases"/>
    <property type="match status" value="1"/>
</dbReference>
<dbReference type="AlphaFoldDB" id="A0A4Q7NR21"/>
<reference evidence="2 3" key="1">
    <citation type="submission" date="2019-02" db="EMBL/GenBank/DDBJ databases">
        <title>Genomic Encyclopedia of Type Strains, Phase IV (KMG-IV): sequencing the most valuable type-strain genomes for metagenomic binning, comparative biology and taxonomic classification.</title>
        <authorList>
            <person name="Goeker M."/>
        </authorList>
    </citation>
    <scope>NUCLEOTIDE SEQUENCE [LARGE SCALE GENOMIC DNA]</scope>
    <source>
        <strain evidence="2 3">DSM 45622</strain>
    </source>
</reference>
<evidence type="ECO:0000256" key="1">
    <source>
        <dbReference type="ARBA" id="ARBA00023115"/>
    </source>
</evidence>
<dbReference type="GO" id="GO:0006596">
    <property type="term" value="P:polyamine biosynthetic process"/>
    <property type="evidence" value="ECO:0007669"/>
    <property type="project" value="UniProtKB-KW"/>
</dbReference>
<evidence type="ECO:0000313" key="3">
    <source>
        <dbReference type="Proteomes" id="UP000293638"/>
    </source>
</evidence>
<dbReference type="PANTHER" id="PTHR43317">
    <property type="entry name" value="THERMOSPERMINE SYNTHASE ACAULIS5"/>
    <property type="match status" value="1"/>
</dbReference>
<name>A0A4Q7NR21_9ACTN</name>
<keyword evidence="3" id="KW-1185">Reference proteome</keyword>
<keyword evidence="1" id="KW-0620">Polyamine biosynthesis</keyword>
<dbReference type="Proteomes" id="UP000293638">
    <property type="component" value="Unassembled WGS sequence"/>
</dbReference>
<evidence type="ECO:0000313" key="2">
    <source>
        <dbReference type="EMBL" id="RZS89506.1"/>
    </source>
</evidence>
<proteinExistence type="predicted"/>
<accession>A0A4Q7NR21</accession>
<dbReference type="Gene3D" id="3.40.50.150">
    <property type="entry name" value="Vaccinia Virus protein VP39"/>
    <property type="match status" value="1"/>
</dbReference>
<dbReference type="PANTHER" id="PTHR43317:SF3">
    <property type="entry name" value="BLR2883 PROTEIN"/>
    <property type="match status" value="1"/>
</dbReference>
<gene>
    <name evidence="2" type="ORF">EV189_1273</name>
</gene>
<dbReference type="EMBL" id="SGXD01000002">
    <property type="protein sequence ID" value="RZS89506.1"/>
    <property type="molecule type" value="Genomic_DNA"/>
</dbReference>
<comment type="caution">
    <text evidence="2">The sequence shown here is derived from an EMBL/GenBank/DDBJ whole genome shotgun (WGS) entry which is preliminary data.</text>
</comment>
<protein>
    <submittedName>
        <fullName evidence="2">Spermidine synthase</fullName>
    </submittedName>
</protein>
<sequence length="208" mass="21635">MLARAQGVSGELVLREHEGRREVIAGGVFLMDTSDGRSERLLVSGAVRPGGHVLVGGLGVGSSLQEALDAGAAHVTLVELEPALVGWHREGLLGAASAAALTDPRVELVVADVIDVLGERPGAYDAVCLDTDNGPDWLVRQENGALYGDAGLATALAALRPGGVLALWSAGPSPEFERRLRGLAGGVRREEVPVRRGEPDVVWFATAP</sequence>
<dbReference type="InterPro" id="IPR029063">
    <property type="entry name" value="SAM-dependent_MTases_sf"/>
</dbReference>
<organism evidence="2 3">
    <name type="scientific">Motilibacter rhizosphaerae</name>
    <dbReference type="NCBI Taxonomy" id="598652"/>
    <lineage>
        <taxon>Bacteria</taxon>
        <taxon>Bacillati</taxon>
        <taxon>Actinomycetota</taxon>
        <taxon>Actinomycetes</taxon>
        <taxon>Motilibacterales</taxon>
        <taxon>Motilibacteraceae</taxon>
        <taxon>Motilibacter</taxon>
    </lineage>
</organism>